<organism evidence="2 3">
    <name type="scientific">Actinopolymorpha pittospori</name>
    <dbReference type="NCBI Taxonomy" id="648752"/>
    <lineage>
        <taxon>Bacteria</taxon>
        <taxon>Bacillati</taxon>
        <taxon>Actinomycetota</taxon>
        <taxon>Actinomycetes</taxon>
        <taxon>Propionibacteriales</taxon>
        <taxon>Actinopolymorphaceae</taxon>
        <taxon>Actinopolymorpha</taxon>
    </lineage>
</organism>
<name>A0A927N4L3_9ACTN</name>
<sequence length="66" mass="7656">MTKNPEPEHREHFTDEELAFLRYARFGELPERVLPADLVELVETEPPEGLPETIDDPRLWGEAGRL</sequence>
<evidence type="ECO:0000256" key="1">
    <source>
        <dbReference type="SAM" id="MobiDB-lite"/>
    </source>
</evidence>
<dbReference type="RefSeq" id="WP_192755113.1">
    <property type="nucleotide sequence ID" value="NZ_BAABJL010000176.1"/>
</dbReference>
<feature type="compositionally biased region" description="Basic and acidic residues" evidence="1">
    <location>
        <begin position="55"/>
        <end position="66"/>
    </location>
</feature>
<feature type="region of interest" description="Disordered" evidence="1">
    <location>
        <begin position="44"/>
        <end position="66"/>
    </location>
</feature>
<proteinExistence type="predicted"/>
<dbReference type="EMBL" id="JADBEM010000001">
    <property type="protein sequence ID" value="MBE1611984.1"/>
    <property type="molecule type" value="Genomic_DNA"/>
</dbReference>
<evidence type="ECO:0000313" key="3">
    <source>
        <dbReference type="Proteomes" id="UP000638648"/>
    </source>
</evidence>
<gene>
    <name evidence="2" type="ORF">HEB94_008832</name>
</gene>
<reference evidence="2" key="1">
    <citation type="submission" date="2020-10" db="EMBL/GenBank/DDBJ databases">
        <title>Sequencing the genomes of 1000 actinobacteria strains.</title>
        <authorList>
            <person name="Klenk H.-P."/>
        </authorList>
    </citation>
    <scope>NUCLEOTIDE SEQUENCE</scope>
    <source>
        <strain evidence="2">DSM 45354</strain>
    </source>
</reference>
<protein>
    <submittedName>
        <fullName evidence="2">Uncharacterized protein</fullName>
    </submittedName>
</protein>
<keyword evidence="3" id="KW-1185">Reference proteome</keyword>
<comment type="caution">
    <text evidence="2">The sequence shown here is derived from an EMBL/GenBank/DDBJ whole genome shotgun (WGS) entry which is preliminary data.</text>
</comment>
<dbReference type="AlphaFoldDB" id="A0A927N4L3"/>
<evidence type="ECO:0000313" key="2">
    <source>
        <dbReference type="EMBL" id="MBE1611984.1"/>
    </source>
</evidence>
<accession>A0A927N4L3</accession>
<dbReference type="Proteomes" id="UP000638648">
    <property type="component" value="Unassembled WGS sequence"/>
</dbReference>